<protein>
    <submittedName>
        <fullName evidence="3">Alpha/beta fold family hydrolase</fullName>
    </submittedName>
</protein>
<accession>A0A2X3W559</accession>
<dbReference type="Gene3D" id="3.40.50.1820">
    <property type="entry name" value="alpha/beta hydrolase"/>
    <property type="match status" value="1"/>
</dbReference>
<dbReference type="InterPro" id="IPR029058">
    <property type="entry name" value="AB_hydrolase_fold"/>
</dbReference>
<dbReference type="KEGG" id="sfer:NCTC12278_01251"/>
<dbReference type="InterPro" id="IPR000073">
    <property type="entry name" value="AB_hydrolase_1"/>
</dbReference>
<dbReference type="Proteomes" id="UP000249495">
    <property type="component" value="Chromosome 1"/>
</dbReference>
<reference evidence="3 4" key="1">
    <citation type="submission" date="2018-06" db="EMBL/GenBank/DDBJ databases">
        <authorList>
            <consortium name="Pathogen Informatics"/>
            <person name="Doyle S."/>
        </authorList>
    </citation>
    <scope>NUCLEOTIDE SEQUENCE [LARGE SCALE GENOMIC DNA]</scope>
    <source>
        <strain evidence="3 4">NCTC12278</strain>
    </source>
</reference>
<evidence type="ECO:0000259" key="2">
    <source>
        <dbReference type="Pfam" id="PF00561"/>
    </source>
</evidence>
<name>A0A2X3W559_9STRE</name>
<evidence type="ECO:0000313" key="3">
    <source>
        <dbReference type="EMBL" id="SQF40677.1"/>
    </source>
</evidence>
<organism evidence="3 4">
    <name type="scientific">Streptococcus ferus</name>
    <dbReference type="NCBI Taxonomy" id="1345"/>
    <lineage>
        <taxon>Bacteria</taxon>
        <taxon>Bacillati</taxon>
        <taxon>Bacillota</taxon>
        <taxon>Bacilli</taxon>
        <taxon>Lactobacillales</taxon>
        <taxon>Streptococcaceae</taxon>
        <taxon>Streptococcus</taxon>
    </lineage>
</organism>
<dbReference type="OrthoDB" id="9812921at2"/>
<feature type="domain" description="AB hydrolase-1" evidence="2">
    <location>
        <begin position="146"/>
        <end position="334"/>
    </location>
</feature>
<keyword evidence="3" id="KW-0378">Hydrolase</keyword>
<dbReference type="PANTHER" id="PTHR22946">
    <property type="entry name" value="DIENELACTONE HYDROLASE DOMAIN-CONTAINING PROTEIN-RELATED"/>
    <property type="match status" value="1"/>
</dbReference>
<dbReference type="EMBL" id="LS483343">
    <property type="protein sequence ID" value="SQF40677.1"/>
    <property type="molecule type" value="Genomic_DNA"/>
</dbReference>
<dbReference type="Pfam" id="PF00561">
    <property type="entry name" value="Abhydrolase_1"/>
    <property type="match status" value="1"/>
</dbReference>
<dbReference type="SUPFAM" id="SSF53474">
    <property type="entry name" value="alpha/beta-Hydrolases"/>
    <property type="match status" value="1"/>
</dbReference>
<dbReference type="PANTHER" id="PTHR22946:SF12">
    <property type="entry name" value="CONIDIAL PIGMENT BIOSYNTHESIS PROTEIN AYG1 (AFU_ORTHOLOGUE AFUA_2G17550)"/>
    <property type="match status" value="1"/>
</dbReference>
<dbReference type="RefSeq" id="WP_018030101.1">
    <property type="nucleotide sequence ID" value="NZ_LS483343.1"/>
</dbReference>
<comment type="similarity">
    <text evidence="1">Belongs to the AB hydrolase superfamily. FUS2 hydrolase family.</text>
</comment>
<dbReference type="AlphaFoldDB" id="A0A2X3W559"/>
<sequence>MFYHYTGNVQFDLQINRVVSYFGNNSKVEADLRTILPHLDSIPAWNRLWKALAFKRKKSQDYDIASFYFFAAGFYLLEDNPDRELIQKERLACFYQWYDIFPYERHDVPFDDFYLPAVKLINPNAQKTLLVFAGYDSCLEELMVWVKDFRGTAYNIIIFDGPGQGNALFGGSHFMMNFERPVSAVLDYFELDRVVAWGISWGGYFVMRAAAFEKRIDKVIAMDIFYQGMDALIEGMPLLKGLALQMLLFLKRERILNRLISREMTKDLDLSWKMTRGFQLTNTKTPFALLENLSRHSMKGLGASINQEVLLLAAKNDQYVPIKRLKQLEKELHHAGKVVSRVFTDETGGNHHCQAGETHLAVKEIKAFLNEN</sequence>
<dbReference type="GO" id="GO:0016787">
    <property type="term" value="F:hydrolase activity"/>
    <property type="evidence" value="ECO:0007669"/>
    <property type="project" value="UniProtKB-KW"/>
</dbReference>
<evidence type="ECO:0000256" key="1">
    <source>
        <dbReference type="ARBA" id="ARBA00038115"/>
    </source>
</evidence>
<evidence type="ECO:0000313" key="4">
    <source>
        <dbReference type="Proteomes" id="UP000249495"/>
    </source>
</evidence>
<gene>
    <name evidence="3" type="ORF">NCTC12278_01251</name>
</gene>
<keyword evidence="4" id="KW-1185">Reference proteome</keyword>
<proteinExistence type="inferred from homology"/>
<dbReference type="InterPro" id="IPR050261">
    <property type="entry name" value="FrsA_esterase"/>
</dbReference>
<dbReference type="STRING" id="1123303.GCA_000372425_00772"/>